<name>A0AAD1T653_PELCU</name>
<evidence type="ECO:0000256" key="1">
    <source>
        <dbReference type="SAM" id="MobiDB-lite"/>
    </source>
</evidence>
<feature type="region of interest" description="Disordered" evidence="1">
    <location>
        <begin position="1"/>
        <end position="40"/>
    </location>
</feature>
<accession>A0AAD1T653</accession>
<evidence type="ECO:0000313" key="2">
    <source>
        <dbReference type="EMBL" id="CAH2316656.1"/>
    </source>
</evidence>
<protein>
    <submittedName>
        <fullName evidence="2">Uncharacterized protein</fullName>
    </submittedName>
</protein>
<sequence>MVDLHSDSFQSSTTVSDEDIDLSEPPSPPHRYPGHVQRQPEPLLASKSDLSIIVSDLKAFFASELVLLEDLGTLKGRIKATEEDIQDLRIIQDFSATQTTSALPASTLMPVLGS</sequence>
<evidence type="ECO:0000313" key="3">
    <source>
        <dbReference type="Proteomes" id="UP001295444"/>
    </source>
</evidence>
<keyword evidence="3" id="KW-1185">Reference proteome</keyword>
<reference evidence="2" key="1">
    <citation type="submission" date="2022-03" db="EMBL/GenBank/DDBJ databases">
        <authorList>
            <person name="Alioto T."/>
            <person name="Alioto T."/>
            <person name="Gomez Garrido J."/>
        </authorList>
    </citation>
    <scope>NUCLEOTIDE SEQUENCE</scope>
</reference>
<organism evidence="2 3">
    <name type="scientific">Pelobates cultripes</name>
    <name type="common">Western spadefoot toad</name>
    <dbReference type="NCBI Taxonomy" id="61616"/>
    <lineage>
        <taxon>Eukaryota</taxon>
        <taxon>Metazoa</taxon>
        <taxon>Chordata</taxon>
        <taxon>Craniata</taxon>
        <taxon>Vertebrata</taxon>
        <taxon>Euteleostomi</taxon>
        <taxon>Amphibia</taxon>
        <taxon>Batrachia</taxon>
        <taxon>Anura</taxon>
        <taxon>Pelobatoidea</taxon>
        <taxon>Pelobatidae</taxon>
        <taxon>Pelobates</taxon>
    </lineage>
</organism>
<proteinExistence type="predicted"/>
<dbReference type="Proteomes" id="UP001295444">
    <property type="component" value="Chromosome 09"/>
</dbReference>
<dbReference type="AlphaFoldDB" id="A0AAD1T653"/>
<dbReference type="EMBL" id="OW240920">
    <property type="protein sequence ID" value="CAH2316656.1"/>
    <property type="molecule type" value="Genomic_DNA"/>
</dbReference>
<gene>
    <name evidence="2" type="ORF">PECUL_23A053017</name>
</gene>